<dbReference type="AlphaFoldDB" id="A0A382KBS0"/>
<evidence type="ECO:0000259" key="7">
    <source>
        <dbReference type="Pfam" id="PF02397"/>
    </source>
</evidence>
<keyword evidence="2" id="KW-0808">Transferase</keyword>
<feature type="transmembrane region" description="Helical" evidence="6">
    <location>
        <begin position="258"/>
        <end position="280"/>
    </location>
</feature>
<dbReference type="GO" id="GO:0016020">
    <property type="term" value="C:membrane"/>
    <property type="evidence" value="ECO:0007669"/>
    <property type="project" value="UniProtKB-SubCell"/>
</dbReference>
<reference evidence="8" key="1">
    <citation type="submission" date="2018-05" db="EMBL/GenBank/DDBJ databases">
        <authorList>
            <person name="Lanie J.A."/>
            <person name="Ng W.-L."/>
            <person name="Kazmierczak K.M."/>
            <person name="Andrzejewski T.M."/>
            <person name="Davidsen T.M."/>
            <person name="Wayne K.J."/>
            <person name="Tettelin H."/>
            <person name="Glass J.I."/>
            <person name="Rusch D."/>
            <person name="Podicherti R."/>
            <person name="Tsui H.-C.T."/>
            <person name="Winkler M.E."/>
        </authorList>
    </citation>
    <scope>NUCLEOTIDE SEQUENCE</scope>
</reference>
<feature type="domain" description="Bacterial sugar transferase" evidence="7">
    <location>
        <begin position="253"/>
        <end position="422"/>
    </location>
</feature>
<dbReference type="PANTHER" id="PTHR30576">
    <property type="entry name" value="COLANIC BIOSYNTHESIS UDP-GLUCOSE LIPID CARRIER TRANSFERASE"/>
    <property type="match status" value="1"/>
</dbReference>
<dbReference type="PANTHER" id="PTHR30576:SF0">
    <property type="entry name" value="UNDECAPRENYL-PHOSPHATE N-ACETYLGALACTOSAMINYL 1-PHOSPHATE TRANSFERASE-RELATED"/>
    <property type="match status" value="1"/>
</dbReference>
<dbReference type="NCBIfam" id="TIGR03025">
    <property type="entry name" value="EPS_sugtrans"/>
    <property type="match status" value="1"/>
</dbReference>
<evidence type="ECO:0000256" key="2">
    <source>
        <dbReference type="ARBA" id="ARBA00022679"/>
    </source>
</evidence>
<keyword evidence="3 6" id="KW-0812">Transmembrane</keyword>
<keyword evidence="4 6" id="KW-1133">Transmembrane helix</keyword>
<sequence>LYYIGEFFVILFSTEIMLYWTYTPWSNLNILFITFWFFVSILFKSHVLGRGIKNRKLVKSTFQSLFFFSGSVAIINMLFFNMQFQLLTIAIAVALFYFLMLTYRLFVNFVLGRYRAFGGNILNCMIVGVNSHGLDLYNEILKYPELGYRAHGIFGFKKRPPKKSLNFPFLGKLINFSDDIFKRYDVIFFSEKLPIDIQSYLLSKAEKYNLKANVIPELVDHDFNNFFISKIESVPYININKLPLDGIFNQLLKRSFDIVFSLLISIFFLSWMIPIFGLLIKLSSKGPVFFIQNREGYKGSYFKCYKFRTMVINSEADSLWADDNDKRLTRIGKFLRLTAIDEMPQFINVLFGDMSVVGPRPHPINLNKEYESKLIGFNKRHRFKPGITGLAQSKGYSGYISELRDMSERIKMDIFYFKNWSII</sequence>
<feature type="transmembrane region" description="Helical" evidence="6">
    <location>
        <begin position="86"/>
        <end position="106"/>
    </location>
</feature>
<feature type="transmembrane region" description="Helical" evidence="6">
    <location>
        <begin position="61"/>
        <end position="80"/>
    </location>
</feature>
<evidence type="ECO:0000256" key="5">
    <source>
        <dbReference type="ARBA" id="ARBA00023136"/>
    </source>
</evidence>
<dbReference type="InterPro" id="IPR017475">
    <property type="entry name" value="EPS_sugar_tfrase"/>
</dbReference>
<accession>A0A382KBS0</accession>
<evidence type="ECO:0000256" key="3">
    <source>
        <dbReference type="ARBA" id="ARBA00022692"/>
    </source>
</evidence>
<dbReference type="InterPro" id="IPR003362">
    <property type="entry name" value="Bact_transf"/>
</dbReference>
<dbReference type="EMBL" id="UINC01079193">
    <property type="protein sequence ID" value="SVC20963.1"/>
    <property type="molecule type" value="Genomic_DNA"/>
</dbReference>
<feature type="non-terminal residue" evidence="8">
    <location>
        <position position="423"/>
    </location>
</feature>
<dbReference type="Pfam" id="PF13727">
    <property type="entry name" value="CoA_binding_3"/>
    <property type="match status" value="1"/>
</dbReference>
<name>A0A382KBS0_9ZZZZ</name>
<protein>
    <recommendedName>
        <fullName evidence="7">Bacterial sugar transferase domain-containing protein</fullName>
    </recommendedName>
</protein>
<evidence type="ECO:0000256" key="6">
    <source>
        <dbReference type="SAM" id="Phobius"/>
    </source>
</evidence>
<keyword evidence="5 6" id="KW-0472">Membrane</keyword>
<organism evidence="8">
    <name type="scientific">marine metagenome</name>
    <dbReference type="NCBI Taxonomy" id="408172"/>
    <lineage>
        <taxon>unclassified sequences</taxon>
        <taxon>metagenomes</taxon>
        <taxon>ecological metagenomes</taxon>
    </lineage>
</organism>
<feature type="non-terminal residue" evidence="8">
    <location>
        <position position="1"/>
    </location>
</feature>
<gene>
    <name evidence="8" type="ORF">METZ01_LOCUS273817</name>
</gene>
<evidence type="ECO:0000256" key="4">
    <source>
        <dbReference type="ARBA" id="ARBA00022989"/>
    </source>
</evidence>
<dbReference type="GO" id="GO:0016780">
    <property type="term" value="F:phosphotransferase activity, for other substituted phosphate groups"/>
    <property type="evidence" value="ECO:0007669"/>
    <property type="project" value="TreeGrafter"/>
</dbReference>
<dbReference type="Pfam" id="PF02397">
    <property type="entry name" value="Bac_transf"/>
    <property type="match status" value="1"/>
</dbReference>
<comment type="subcellular location">
    <subcellularLocation>
        <location evidence="1">Membrane</location>
        <topology evidence="1">Multi-pass membrane protein</topology>
    </subcellularLocation>
</comment>
<evidence type="ECO:0000313" key="8">
    <source>
        <dbReference type="EMBL" id="SVC20963.1"/>
    </source>
</evidence>
<feature type="transmembrane region" description="Helical" evidence="6">
    <location>
        <begin position="28"/>
        <end position="49"/>
    </location>
</feature>
<evidence type="ECO:0000256" key="1">
    <source>
        <dbReference type="ARBA" id="ARBA00004141"/>
    </source>
</evidence>
<proteinExistence type="predicted"/>